<dbReference type="EMBL" id="MU394348">
    <property type="protein sequence ID" value="KAI6083689.1"/>
    <property type="molecule type" value="Genomic_DNA"/>
</dbReference>
<accession>A0ACC0CTC8</accession>
<reference evidence="1 2" key="1">
    <citation type="journal article" date="2022" name="New Phytol.">
        <title>Ecological generalism drives hyperdiversity of secondary metabolite gene clusters in xylarialean endophytes.</title>
        <authorList>
            <person name="Franco M.E.E."/>
            <person name="Wisecaver J.H."/>
            <person name="Arnold A.E."/>
            <person name="Ju Y.M."/>
            <person name="Slot J.C."/>
            <person name="Ahrendt S."/>
            <person name="Moore L.P."/>
            <person name="Eastman K.E."/>
            <person name="Scott K."/>
            <person name="Konkel Z."/>
            <person name="Mondo S.J."/>
            <person name="Kuo A."/>
            <person name="Hayes R.D."/>
            <person name="Haridas S."/>
            <person name="Andreopoulos B."/>
            <person name="Riley R."/>
            <person name="LaButti K."/>
            <person name="Pangilinan J."/>
            <person name="Lipzen A."/>
            <person name="Amirebrahimi M."/>
            <person name="Yan J."/>
            <person name="Adam C."/>
            <person name="Keymanesh K."/>
            <person name="Ng V."/>
            <person name="Louie K."/>
            <person name="Northen T."/>
            <person name="Drula E."/>
            <person name="Henrissat B."/>
            <person name="Hsieh H.M."/>
            <person name="Youens-Clark K."/>
            <person name="Lutzoni F."/>
            <person name="Miadlikowska J."/>
            <person name="Eastwood D.C."/>
            <person name="Hamelin R.C."/>
            <person name="Grigoriev I.V."/>
            <person name="U'Ren J.M."/>
        </authorList>
    </citation>
    <scope>NUCLEOTIDE SEQUENCE [LARGE SCALE GENOMIC DNA]</scope>
    <source>
        <strain evidence="1 2">ER1909</strain>
    </source>
</reference>
<evidence type="ECO:0000313" key="2">
    <source>
        <dbReference type="Proteomes" id="UP001497680"/>
    </source>
</evidence>
<comment type="caution">
    <text evidence="1">The sequence shown here is derived from an EMBL/GenBank/DDBJ whole genome shotgun (WGS) entry which is preliminary data.</text>
</comment>
<name>A0ACC0CTC8_9PEZI</name>
<organism evidence="1 2">
    <name type="scientific">Hypoxylon rubiginosum</name>
    <dbReference type="NCBI Taxonomy" id="110542"/>
    <lineage>
        <taxon>Eukaryota</taxon>
        <taxon>Fungi</taxon>
        <taxon>Dikarya</taxon>
        <taxon>Ascomycota</taxon>
        <taxon>Pezizomycotina</taxon>
        <taxon>Sordariomycetes</taxon>
        <taxon>Xylariomycetidae</taxon>
        <taxon>Xylariales</taxon>
        <taxon>Hypoxylaceae</taxon>
        <taxon>Hypoxylon</taxon>
    </lineage>
</organism>
<gene>
    <name evidence="1" type="ORF">F4821DRAFT_262688</name>
</gene>
<sequence>MDQNDALDLLNGDAVPNPRQIDESIGKLGDDEKTALHLAVEKHLENAVKRILEDQKWKGMVNNKDNQGRTPLNLCSEDDHPNDSIAEILLENGADANISDDLGWVPLHNAANRSDVQIMELLLGKGKADTNKKTLYRGATALHMAVDRGHVRIMELLLERGANRDLTTWNGETVLYWALTAAMEDDGDNQAGRNVDSLDAVIPHVDYDDYYNDSHESSQQNRPEEVDKYDRIISKLLEGKRKPTELLKVASQADSEDIVHYATRKLYPGAEERWTILRNIWLAMKKDRFPQLEESLRPQVRENGNDEVKGACESWNALDLAAFLGIRQILKLLLRNHRWTKAQKEHAKNLLQGTGLPDSLWNTPFTHHGGMSGENYRFPDQREGPNGFRASIVDFYTHDKQFDLICDSFEVFELLYSGPNFHGPNESKVTGPQTRMEATINRLTEDFVLLEPSMYHQDHLRFRWIHLPANCVEWMKDITIITYLEKQKRRGEITNTFQFLQQSWHELPESRLEGRYMSPKCLRKSSSLEKTEKSAKPEGELALYMPYITFGSLKKNDREETLNEYYGTSKAVIHKSRTLDEIFHGSTTETKKRDSDQVVTRWINRKRKEDKKDDGKKDDGKKNDEKKEGEKKENEKGEDESSDILRVDQLWLWVIDDRTIISSGTQRADDENDPIYEGILNRLVNAQEELNGETMLSSVDSFVKLIASFYINVLDNLSIDIAISSREAQLASVYEIFAGSIEKNNEDERKLRDDFGKQMVEEQGKSEDTDTAKKNKDFHDSIVKALDILTDIKDIRDELNIMTSVVQTQRTVWSQLFGLPNDQREFPELRQEAKQMYPWMNTDPDYVLGRINDLLRYAEETQKNIESILELRMNQLSLYEAEESRRQGQNLMVFTIVTVIFLPLSFLSSLFALNVATFPHSGDNVLYQPGWIFGIIFGTSAGFVILLLFVVKVREATVRWVMEMTDSYHKWTEDQRKKGSQHTADAERQRLLQNGNQTVAEVGNPPTGTPNALGHDNQPATGGEKTEAATEQRNVNGTANRGRQGRLARWWHRRRNPQNGILPLTGPPNN</sequence>
<protein>
    <submittedName>
        <fullName evidence="1">Uncharacterized protein</fullName>
    </submittedName>
</protein>
<keyword evidence="2" id="KW-1185">Reference proteome</keyword>
<proteinExistence type="predicted"/>
<evidence type="ECO:0000313" key="1">
    <source>
        <dbReference type="EMBL" id="KAI6083689.1"/>
    </source>
</evidence>
<dbReference type="Proteomes" id="UP001497680">
    <property type="component" value="Unassembled WGS sequence"/>
</dbReference>